<feature type="active site" evidence="5">
    <location>
        <position position="202"/>
    </location>
</feature>
<evidence type="ECO:0000313" key="7">
    <source>
        <dbReference type="EMBL" id="SDY79369.1"/>
    </source>
</evidence>
<dbReference type="OrthoDB" id="9805460at2"/>
<dbReference type="SMART" id="SM00827">
    <property type="entry name" value="PKS_AT"/>
    <property type="match status" value="1"/>
</dbReference>
<evidence type="ECO:0000313" key="8">
    <source>
        <dbReference type="Proteomes" id="UP000199230"/>
    </source>
</evidence>
<evidence type="ECO:0000256" key="1">
    <source>
        <dbReference type="ARBA" id="ARBA00022679"/>
    </source>
</evidence>
<feature type="domain" description="Malonyl-CoA:ACP transacylase (MAT)" evidence="6">
    <location>
        <begin position="9"/>
        <end position="327"/>
    </location>
</feature>
<accession>A0A1H3MTQ3</accession>
<comment type="similarity">
    <text evidence="4">Belongs to the fabD family.</text>
</comment>
<dbReference type="SUPFAM" id="SSF52151">
    <property type="entry name" value="FabD/lysophospholipase-like"/>
    <property type="match status" value="1"/>
</dbReference>
<dbReference type="EMBL" id="FNPV01000004">
    <property type="protein sequence ID" value="SDY79369.1"/>
    <property type="molecule type" value="Genomic_DNA"/>
</dbReference>
<dbReference type="InterPro" id="IPR024925">
    <property type="entry name" value="Malonyl_CoA-ACP_transAc"/>
</dbReference>
<dbReference type="Gene3D" id="3.40.366.10">
    <property type="entry name" value="Malonyl-Coenzyme A Acyl Carrier Protein, domain 2"/>
    <property type="match status" value="1"/>
</dbReference>
<dbReference type="InterPro" id="IPR050858">
    <property type="entry name" value="Mal-CoA-ACP_Trans/PKS_FabD"/>
</dbReference>
<protein>
    <recommendedName>
        <fullName evidence="4">Malonyl CoA-acyl carrier protein transacylase</fullName>
        <ecNumber evidence="4">2.3.1.39</ecNumber>
    </recommendedName>
</protein>
<evidence type="ECO:0000259" key="6">
    <source>
        <dbReference type="SMART" id="SM00827"/>
    </source>
</evidence>
<dbReference type="InterPro" id="IPR016036">
    <property type="entry name" value="Malonyl_transacylase_ACP-bd"/>
</dbReference>
<keyword evidence="2 4" id="KW-0012">Acyltransferase</keyword>
<reference evidence="7 8" key="1">
    <citation type="submission" date="2016-10" db="EMBL/GenBank/DDBJ databases">
        <authorList>
            <person name="de Groot N.N."/>
        </authorList>
    </citation>
    <scope>NUCLEOTIDE SEQUENCE [LARGE SCALE GENOMIC DNA]</scope>
    <source>
        <strain evidence="7 8">APO</strain>
    </source>
</reference>
<dbReference type="Gene3D" id="3.30.70.250">
    <property type="entry name" value="Malonyl-CoA ACP transacylase, ACP-binding"/>
    <property type="match status" value="1"/>
</dbReference>
<dbReference type="NCBIfam" id="TIGR00128">
    <property type="entry name" value="fabD"/>
    <property type="match status" value="1"/>
</dbReference>
<evidence type="ECO:0000256" key="5">
    <source>
        <dbReference type="PIRSR" id="PIRSR000446-1"/>
    </source>
</evidence>
<proteinExistence type="inferred from homology"/>
<dbReference type="EC" id="2.3.1.39" evidence="4"/>
<organism evidence="7 8">
    <name type="scientific">Tindallia californiensis</name>
    <dbReference type="NCBI Taxonomy" id="159292"/>
    <lineage>
        <taxon>Bacteria</taxon>
        <taxon>Bacillati</taxon>
        <taxon>Bacillota</taxon>
        <taxon>Clostridia</taxon>
        <taxon>Peptostreptococcales</taxon>
        <taxon>Tindalliaceae</taxon>
        <taxon>Tindallia</taxon>
    </lineage>
</organism>
<sequence>MSNNSLAFIFPGQGAQYIGMGKDFITQYPIARETFEEADELLQMPLTRYCLEGPDNKLNQTEITQPAVLTTSIAMLRLLKKEGFTSDFTAGLSLGEYSALVNAESMEFKDAVQLVRLRGKYMQEAVPQGKGGMAAILGLKREHLQECIQAGLVHGFVSVANFNCPGQIVISGEVKAVMATMESCKEKGAKKVVMMPVSAPFHTSMLAPAGEKLSEELKNLSLQPPNQVFISNVTAAPVTDSADISPALVRQVSHSVLWEDSLLFMMSQGCQTFLEIGPSNSLSGFVKRTAKEYKKPYQSYHIETVDQYLTIIETLEKEGFHASRKENRFNNRGIQRDRTFHCS</sequence>
<dbReference type="FunFam" id="3.30.70.250:FF:000001">
    <property type="entry name" value="Malonyl CoA-acyl carrier protein transacylase"/>
    <property type="match status" value="1"/>
</dbReference>
<feature type="active site" evidence="5">
    <location>
        <position position="93"/>
    </location>
</feature>
<dbReference type="InterPro" id="IPR004410">
    <property type="entry name" value="Malonyl_CoA-ACP_transAc_FabD"/>
</dbReference>
<dbReference type="PIRSF" id="PIRSF000446">
    <property type="entry name" value="Mct"/>
    <property type="match status" value="1"/>
</dbReference>
<gene>
    <name evidence="7" type="ORF">SAMN05192546_104253</name>
</gene>
<dbReference type="GO" id="GO:0006633">
    <property type="term" value="P:fatty acid biosynthetic process"/>
    <property type="evidence" value="ECO:0007669"/>
    <property type="project" value="TreeGrafter"/>
</dbReference>
<evidence type="ECO:0000256" key="4">
    <source>
        <dbReference type="PIRNR" id="PIRNR000446"/>
    </source>
</evidence>
<evidence type="ECO:0000256" key="2">
    <source>
        <dbReference type="ARBA" id="ARBA00023315"/>
    </source>
</evidence>
<dbReference type="InterPro" id="IPR016035">
    <property type="entry name" value="Acyl_Trfase/lysoPLipase"/>
</dbReference>
<dbReference type="Pfam" id="PF00698">
    <property type="entry name" value="Acyl_transf_1"/>
    <property type="match status" value="1"/>
</dbReference>
<dbReference type="GO" id="GO:0004314">
    <property type="term" value="F:[acyl-carrier-protein] S-malonyltransferase activity"/>
    <property type="evidence" value="ECO:0007669"/>
    <property type="project" value="UniProtKB-EC"/>
</dbReference>
<keyword evidence="1 4" id="KW-0808">Transferase</keyword>
<dbReference type="GO" id="GO:0005829">
    <property type="term" value="C:cytosol"/>
    <property type="evidence" value="ECO:0007669"/>
    <property type="project" value="TreeGrafter"/>
</dbReference>
<dbReference type="SUPFAM" id="SSF55048">
    <property type="entry name" value="Probable ACP-binding domain of malonyl-CoA ACP transacylase"/>
    <property type="match status" value="1"/>
</dbReference>
<dbReference type="AlphaFoldDB" id="A0A1H3MTQ3"/>
<keyword evidence="8" id="KW-1185">Reference proteome</keyword>
<dbReference type="STRING" id="159292.SAMN05192546_104253"/>
<dbReference type="Proteomes" id="UP000199230">
    <property type="component" value="Unassembled WGS sequence"/>
</dbReference>
<dbReference type="PANTHER" id="PTHR42681:SF1">
    <property type="entry name" value="MALONYL-COA-ACYL CARRIER PROTEIN TRANSACYLASE, MITOCHONDRIAL"/>
    <property type="match status" value="1"/>
</dbReference>
<name>A0A1H3MTQ3_9FIRM</name>
<dbReference type="PANTHER" id="PTHR42681">
    <property type="entry name" value="MALONYL-COA-ACYL CARRIER PROTEIN TRANSACYLASE, MITOCHONDRIAL"/>
    <property type="match status" value="1"/>
</dbReference>
<dbReference type="InterPro" id="IPR014043">
    <property type="entry name" value="Acyl_transferase_dom"/>
</dbReference>
<dbReference type="RefSeq" id="WP_093312821.1">
    <property type="nucleotide sequence ID" value="NZ_FNPV01000004.1"/>
</dbReference>
<dbReference type="InterPro" id="IPR001227">
    <property type="entry name" value="Ac_transferase_dom_sf"/>
</dbReference>
<comment type="catalytic activity">
    <reaction evidence="3 4">
        <text>holo-[ACP] + malonyl-CoA = malonyl-[ACP] + CoA</text>
        <dbReference type="Rhea" id="RHEA:41792"/>
        <dbReference type="Rhea" id="RHEA-COMP:9623"/>
        <dbReference type="Rhea" id="RHEA-COMP:9685"/>
        <dbReference type="ChEBI" id="CHEBI:57287"/>
        <dbReference type="ChEBI" id="CHEBI:57384"/>
        <dbReference type="ChEBI" id="CHEBI:64479"/>
        <dbReference type="ChEBI" id="CHEBI:78449"/>
        <dbReference type="EC" id="2.3.1.39"/>
    </reaction>
</comment>
<evidence type="ECO:0000256" key="3">
    <source>
        <dbReference type="ARBA" id="ARBA00048462"/>
    </source>
</evidence>